<dbReference type="PANTHER" id="PTHR33074">
    <property type="entry name" value="EXPRESSED PROTEIN-RELATED"/>
    <property type="match status" value="1"/>
</dbReference>
<evidence type="ECO:0000313" key="3">
    <source>
        <dbReference type="Proteomes" id="UP000275267"/>
    </source>
</evidence>
<protein>
    <recommendedName>
        <fullName evidence="1">DUF1618 domain-containing protein</fullName>
    </recommendedName>
</protein>
<gene>
    <name evidence="2" type="ORF">C2845_PM03G07340</name>
</gene>
<evidence type="ECO:0000259" key="1">
    <source>
        <dbReference type="Pfam" id="PF07762"/>
    </source>
</evidence>
<dbReference type="EMBL" id="PQIB02000002">
    <property type="protein sequence ID" value="RLN34988.1"/>
    <property type="molecule type" value="Genomic_DNA"/>
</dbReference>
<dbReference type="AlphaFoldDB" id="A0A3L6TBR8"/>
<dbReference type="InterPro" id="IPR011676">
    <property type="entry name" value="DUF1618"/>
</dbReference>
<sequence length="229" mass="25223">MGARYQSNPGCRIRPVTSTPRGGCGLLGPHIIAAHGDLVLIYGVIAVKGERAGSYPGNFFLYKASPALAWLRCLPPPSPGNYWRGHALFTGVLHEGGDDFIVANLQALVGAQGEEVAELFRYSSGSEEWNFFQIDMPGDAVSGFYPQSWYTDTVFSHDSFIYWVDYHQGMISADMSAERPHLQFIKFPGIETKVDFIEGRGLPETIRTAAVTRGRIWFVDVDDGLSLVS</sequence>
<name>A0A3L6TBR8_PANMI</name>
<dbReference type="Pfam" id="PF07762">
    <property type="entry name" value="DUF1618"/>
    <property type="match status" value="1"/>
</dbReference>
<keyword evidence="3" id="KW-1185">Reference proteome</keyword>
<proteinExistence type="predicted"/>
<evidence type="ECO:0000313" key="2">
    <source>
        <dbReference type="EMBL" id="RLN34988.1"/>
    </source>
</evidence>
<accession>A0A3L6TBR8</accession>
<dbReference type="OrthoDB" id="10583703at2759"/>
<comment type="caution">
    <text evidence="2">The sequence shown here is derived from an EMBL/GenBank/DDBJ whole genome shotgun (WGS) entry which is preliminary data.</text>
</comment>
<reference evidence="3" key="1">
    <citation type="journal article" date="2019" name="Nat. Commun.">
        <title>The genome of broomcorn millet.</title>
        <authorList>
            <person name="Zou C."/>
            <person name="Miki D."/>
            <person name="Li D."/>
            <person name="Tang Q."/>
            <person name="Xiao L."/>
            <person name="Rajput S."/>
            <person name="Deng P."/>
            <person name="Jia W."/>
            <person name="Huang R."/>
            <person name="Zhang M."/>
            <person name="Sun Y."/>
            <person name="Hu J."/>
            <person name="Fu X."/>
            <person name="Schnable P.S."/>
            <person name="Li F."/>
            <person name="Zhang H."/>
            <person name="Feng B."/>
            <person name="Zhu X."/>
            <person name="Liu R."/>
            <person name="Schnable J.C."/>
            <person name="Zhu J.-K."/>
            <person name="Zhang H."/>
        </authorList>
    </citation>
    <scope>NUCLEOTIDE SEQUENCE [LARGE SCALE GENOMIC DNA]</scope>
</reference>
<dbReference type="Proteomes" id="UP000275267">
    <property type="component" value="Unassembled WGS sequence"/>
</dbReference>
<feature type="domain" description="DUF1618" evidence="1">
    <location>
        <begin position="163"/>
        <end position="222"/>
    </location>
</feature>
<dbReference type="PANTHER" id="PTHR33074:SF99">
    <property type="entry name" value="DUF1618 DOMAIN-CONTAINING PROTEIN"/>
    <property type="match status" value="1"/>
</dbReference>
<organism evidence="2 3">
    <name type="scientific">Panicum miliaceum</name>
    <name type="common">Proso millet</name>
    <name type="synonym">Broomcorn millet</name>
    <dbReference type="NCBI Taxonomy" id="4540"/>
    <lineage>
        <taxon>Eukaryota</taxon>
        <taxon>Viridiplantae</taxon>
        <taxon>Streptophyta</taxon>
        <taxon>Embryophyta</taxon>
        <taxon>Tracheophyta</taxon>
        <taxon>Spermatophyta</taxon>
        <taxon>Magnoliopsida</taxon>
        <taxon>Liliopsida</taxon>
        <taxon>Poales</taxon>
        <taxon>Poaceae</taxon>
        <taxon>PACMAD clade</taxon>
        <taxon>Panicoideae</taxon>
        <taxon>Panicodae</taxon>
        <taxon>Paniceae</taxon>
        <taxon>Panicinae</taxon>
        <taxon>Panicum</taxon>
        <taxon>Panicum sect. Panicum</taxon>
    </lineage>
</organism>